<dbReference type="AlphaFoldDB" id="A0A242MXS2"/>
<dbReference type="PANTHER" id="PTHR44591:SF3">
    <property type="entry name" value="RESPONSE REGULATORY DOMAIN-CONTAINING PROTEIN"/>
    <property type="match status" value="1"/>
</dbReference>
<organism evidence="4 5">
    <name type="scientific">Caballeronia sordidicola</name>
    <name type="common">Burkholderia sordidicola</name>
    <dbReference type="NCBI Taxonomy" id="196367"/>
    <lineage>
        <taxon>Bacteria</taxon>
        <taxon>Pseudomonadati</taxon>
        <taxon>Pseudomonadota</taxon>
        <taxon>Betaproteobacteria</taxon>
        <taxon>Burkholderiales</taxon>
        <taxon>Burkholderiaceae</taxon>
        <taxon>Caballeronia</taxon>
    </lineage>
</organism>
<dbReference type="PROSITE" id="PS50110">
    <property type="entry name" value="RESPONSE_REGULATORY"/>
    <property type="match status" value="1"/>
</dbReference>
<evidence type="ECO:0000313" key="4">
    <source>
        <dbReference type="EMBL" id="OTP76231.1"/>
    </source>
</evidence>
<dbReference type="PANTHER" id="PTHR44591">
    <property type="entry name" value="STRESS RESPONSE REGULATOR PROTEIN 1"/>
    <property type="match status" value="1"/>
</dbReference>
<proteinExistence type="predicted"/>
<protein>
    <submittedName>
        <fullName evidence="4">Two-component response regulator</fullName>
    </submittedName>
</protein>
<feature type="domain" description="Response regulatory" evidence="3">
    <location>
        <begin position="17"/>
        <end position="133"/>
    </location>
</feature>
<name>A0A242MXS2_CABSO</name>
<dbReference type="InterPro" id="IPR011006">
    <property type="entry name" value="CheY-like_superfamily"/>
</dbReference>
<dbReference type="EMBL" id="NBTZ01000039">
    <property type="protein sequence ID" value="OTP76231.1"/>
    <property type="molecule type" value="Genomic_DNA"/>
</dbReference>
<sequence length="135" mass="15016">MRPWTQRRIKLGKGTLRVLVVDDNQNAAEALAAYLAFEKIDCQTAFGDAQAISVGVAWSPHVILMDISMPDCNGFQAALALRQDARTREITIIAFTALDEAEVLRHLTDHEFDGYFQKSQSPTHLLALISNFANQ</sequence>
<accession>A0A242MXS2</accession>
<dbReference type="Proteomes" id="UP000195221">
    <property type="component" value="Unassembled WGS sequence"/>
</dbReference>
<dbReference type="Gene3D" id="3.40.50.2300">
    <property type="match status" value="1"/>
</dbReference>
<dbReference type="InterPro" id="IPR050595">
    <property type="entry name" value="Bact_response_regulator"/>
</dbReference>
<evidence type="ECO:0000256" key="2">
    <source>
        <dbReference type="PROSITE-ProRule" id="PRU00169"/>
    </source>
</evidence>
<comment type="caution">
    <text evidence="4">The sequence shown here is derived from an EMBL/GenBank/DDBJ whole genome shotgun (WGS) entry which is preliminary data.</text>
</comment>
<gene>
    <name evidence="4" type="ORF">PAMC26577_11465</name>
</gene>
<dbReference type="SMART" id="SM00448">
    <property type="entry name" value="REC"/>
    <property type="match status" value="1"/>
</dbReference>
<dbReference type="GO" id="GO:0000160">
    <property type="term" value="P:phosphorelay signal transduction system"/>
    <property type="evidence" value="ECO:0007669"/>
    <property type="project" value="InterPro"/>
</dbReference>
<dbReference type="SUPFAM" id="SSF52172">
    <property type="entry name" value="CheY-like"/>
    <property type="match status" value="1"/>
</dbReference>
<reference evidence="4 5" key="1">
    <citation type="submission" date="2017-03" db="EMBL/GenBank/DDBJ databases">
        <title>Genome analysis of strain PAMC 26577.</title>
        <authorList>
            <person name="Oh H.-M."/>
            <person name="Yang J.-A."/>
        </authorList>
    </citation>
    <scope>NUCLEOTIDE SEQUENCE [LARGE SCALE GENOMIC DNA]</scope>
    <source>
        <strain evidence="4 5">PAMC 26577</strain>
    </source>
</reference>
<feature type="modified residue" description="4-aspartylphosphate" evidence="2">
    <location>
        <position position="66"/>
    </location>
</feature>
<evidence type="ECO:0000256" key="1">
    <source>
        <dbReference type="ARBA" id="ARBA00022553"/>
    </source>
</evidence>
<evidence type="ECO:0000313" key="5">
    <source>
        <dbReference type="Proteomes" id="UP000195221"/>
    </source>
</evidence>
<dbReference type="InterPro" id="IPR001789">
    <property type="entry name" value="Sig_transdc_resp-reg_receiver"/>
</dbReference>
<evidence type="ECO:0000259" key="3">
    <source>
        <dbReference type="PROSITE" id="PS50110"/>
    </source>
</evidence>
<dbReference type="Pfam" id="PF00072">
    <property type="entry name" value="Response_reg"/>
    <property type="match status" value="1"/>
</dbReference>
<keyword evidence="1 2" id="KW-0597">Phosphoprotein</keyword>